<protein>
    <submittedName>
        <fullName evidence="2">WYL domain-containing protein</fullName>
    </submittedName>
</protein>
<organism evidence="2 3">
    <name type="scientific">Aquirufa antheringensis</name>
    <dbReference type="NCBI Taxonomy" id="2516559"/>
    <lineage>
        <taxon>Bacteria</taxon>
        <taxon>Pseudomonadati</taxon>
        <taxon>Bacteroidota</taxon>
        <taxon>Cytophagia</taxon>
        <taxon>Cytophagales</taxon>
        <taxon>Flectobacillaceae</taxon>
        <taxon>Aquirufa</taxon>
    </lineage>
</organism>
<dbReference type="PROSITE" id="PS52050">
    <property type="entry name" value="WYL"/>
    <property type="match status" value="1"/>
</dbReference>
<feature type="domain" description="WCX" evidence="1">
    <location>
        <begin position="290"/>
        <end position="341"/>
    </location>
</feature>
<reference evidence="2 3" key="1">
    <citation type="submission" date="2019-02" db="EMBL/GenBank/DDBJ databases">
        <title>Genome of a new Bacteroidetes strain.</title>
        <authorList>
            <person name="Pitt A."/>
        </authorList>
    </citation>
    <scope>NUCLEOTIDE SEQUENCE [LARGE SCALE GENOMIC DNA]</scope>
    <source>
        <strain evidence="2 3">103A-SOEBACH</strain>
    </source>
</reference>
<dbReference type="RefSeq" id="WP_130922954.1">
    <property type="nucleotide sequence ID" value="NZ_JAANOL010000002.1"/>
</dbReference>
<gene>
    <name evidence="2" type="ORF">EWU20_04995</name>
</gene>
<sequence length="348" mass="40272">MNTTDRLKELNNLFLRKTFPLRAATVSDYLTEHFDQLSYSERSFSRDLKALKEKLAERYPSLEETEGDLIRYSKSENRFYYIRDDISAFPSFSDKELDQIASIIDFNKHLFTGGNGNGIVNKLRAISLENNLLKHKELTNWPAIELINEGDRSGSEHLKFLVDAIAGKRLIEISHKGLAATSKAKTVTGLPLLIKEYNNGWYTGWYVVFQEISDSQTTISLDKLRLFALDRIESLRLSQTPHKTRIHPDFRPSDFFKNSLGLFRGVRAAERILIQVQENSWIKEYVTKYPIHSSQKILDAHHFTLSLEINQELENFLLRYSTELQVIEPAHLREKMRATLAIALSLYQ</sequence>
<evidence type="ECO:0000313" key="3">
    <source>
        <dbReference type="Proteomes" id="UP000293583"/>
    </source>
</evidence>
<dbReference type="InterPro" id="IPR057727">
    <property type="entry name" value="WCX_dom"/>
</dbReference>
<dbReference type="PANTHER" id="PTHR34580">
    <property type="match status" value="1"/>
</dbReference>
<accession>A0A4Q9BG04</accession>
<dbReference type="InterPro" id="IPR051534">
    <property type="entry name" value="CBASS_pafABC_assoc_protein"/>
</dbReference>
<dbReference type="EMBL" id="SEWY01000002">
    <property type="protein sequence ID" value="TBH74503.1"/>
    <property type="molecule type" value="Genomic_DNA"/>
</dbReference>
<name>A0A4Q9BG04_9BACT</name>
<evidence type="ECO:0000259" key="1">
    <source>
        <dbReference type="Pfam" id="PF25583"/>
    </source>
</evidence>
<dbReference type="AlphaFoldDB" id="A0A4Q9BG04"/>
<dbReference type="Pfam" id="PF25583">
    <property type="entry name" value="WCX"/>
    <property type="match status" value="1"/>
</dbReference>
<comment type="caution">
    <text evidence="2">The sequence shown here is derived from an EMBL/GenBank/DDBJ whole genome shotgun (WGS) entry which is preliminary data.</text>
</comment>
<dbReference type="PANTHER" id="PTHR34580:SF9">
    <property type="entry name" value="SLL5097 PROTEIN"/>
    <property type="match status" value="1"/>
</dbReference>
<keyword evidence="3" id="KW-1185">Reference proteome</keyword>
<proteinExistence type="predicted"/>
<evidence type="ECO:0000313" key="2">
    <source>
        <dbReference type="EMBL" id="TBH74503.1"/>
    </source>
</evidence>
<dbReference type="OrthoDB" id="43316at2"/>
<dbReference type="Proteomes" id="UP000293583">
    <property type="component" value="Unassembled WGS sequence"/>
</dbReference>